<evidence type="ECO:0000313" key="16">
    <source>
        <dbReference type="EMBL" id="TGN18695.1"/>
    </source>
</evidence>
<comment type="caution">
    <text evidence="16">The sequence shown here is derived from an EMBL/GenBank/DDBJ whole genome shotgun (WGS) entry which is preliminary data.</text>
</comment>
<feature type="binding site" evidence="14">
    <location>
        <position position="133"/>
    </location>
    <ligand>
        <name>L-threonine</name>
        <dbReference type="ChEBI" id="CHEBI:57926"/>
    </ligand>
</feature>
<feature type="domain" description="YrdC-like" evidence="15">
    <location>
        <begin position="8"/>
        <end position="191"/>
    </location>
</feature>
<evidence type="ECO:0000256" key="2">
    <source>
        <dbReference type="ARBA" id="ARBA00007663"/>
    </source>
</evidence>
<dbReference type="Proteomes" id="UP000298058">
    <property type="component" value="Unassembled WGS sequence"/>
</dbReference>
<dbReference type="PANTHER" id="PTHR17490:SF16">
    <property type="entry name" value="THREONYLCARBAMOYL-AMP SYNTHASE"/>
    <property type="match status" value="1"/>
</dbReference>
<evidence type="ECO:0000256" key="6">
    <source>
        <dbReference type="ARBA" id="ARBA00022679"/>
    </source>
</evidence>
<feature type="binding site" evidence="14">
    <location>
        <position position="225"/>
    </location>
    <ligand>
        <name>ATP</name>
        <dbReference type="ChEBI" id="CHEBI:30616"/>
    </ligand>
</feature>
<evidence type="ECO:0000256" key="14">
    <source>
        <dbReference type="PIRSR" id="PIRSR004930-1"/>
    </source>
</evidence>
<keyword evidence="5 13" id="KW-0963">Cytoplasm</keyword>
<evidence type="ECO:0000256" key="11">
    <source>
        <dbReference type="ARBA" id="ARBA00029774"/>
    </source>
</evidence>
<comment type="similarity">
    <text evidence="2 13">Belongs to the SUA5 family.</text>
</comment>
<evidence type="ECO:0000256" key="13">
    <source>
        <dbReference type="PIRNR" id="PIRNR004930"/>
    </source>
</evidence>
<name>A0A4R9LYZ9_9LEPT</name>
<dbReference type="EC" id="2.7.7.87" evidence="3 13"/>
<evidence type="ECO:0000256" key="1">
    <source>
        <dbReference type="ARBA" id="ARBA00004496"/>
    </source>
</evidence>
<dbReference type="Gene3D" id="3.40.50.11030">
    <property type="entry name" value="Threonylcarbamoyl-AMP synthase, C-terminal domain"/>
    <property type="match status" value="1"/>
</dbReference>
<comment type="catalytic activity">
    <reaction evidence="12 13">
        <text>L-threonine + hydrogencarbonate + ATP = L-threonylcarbamoyladenylate + diphosphate + H2O</text>
        <dbReference type="Rhea" id="RHEA:36407"/>
        <dbReference type="ChEBI" id="CHEBI:15377"/>
        <dbReference type="ChEBI" id="CHEBI:17544"/>
        <dbReference type="ChEBI" id="CHEBI:30616"/>
        <dbReference type="ChEBI" id="CHEBI:33019"/>
        <dbReference type="ChEBI" id="CHEBI:57926"/>
        <dbReference type="ChEBI" id="CHEBI:73682"/>
        <dbReference type="EC" id="2.7.7.87"/>
    </reaction>
</comment>
<feature type="binding site" evidence="14">
    <location>
        <position position="62"/>
    </location>
    <ligand>
        <name>L-threonine</name>
        <dbReference type="ChEBI" id="CHEBI:57926"/>
    </ligand>
</feature>
<comment type="function">
    <text evidence="13">Required for the formation of a threonylcarbamoyl group on adenosine at position 37 (t(6)A37) in tRNAs that read codons beginning with adenine.</text>
</comment>
<dbReference type="Pfam" id="PF03481">
    <property type="entry name" value="Sua5_C"/>
    <property type="match status" value="1"/>
</dbReference>
<evidence type="ECO:0000256" key="10">
    <source>
        <dbReference type="ARBA" id="ARBA00022840"/>
    </source>
</evidence>
<gene>
    <name evidence="16" type="ORF">EHS15_15090</name>
</gene>
<evidence type="ECO:0000256" key="3">
    <source>
        <dbReference type="ARBA" id="ARBA00012584"/>
    </source>
</evidence>
<evidence type="ECO:0000256" key="12">
    <source>
        <dbReference type="ARBA" id="ARBA00048366"/>
    </source>
</evidence>
<dbReference type="GO" id="GO:0061710">
    <property type="term" value="F:L-threonylcarbamoyladenylate synthase"/>
    <property type="evidence" value="ECO:0007669"/>
    <property type="project" value="UniProtKB-EC"/>
</dbReference>
<feature type="binding site" evidence="14">
    <location>
        <position position="113"/>
    </location>
    <ligand>
        <name>L-threonine</name>
        <dbReference type="ChEBI" id="CHEBI:57926"/>
    </ligand>
</feature>
<feature type="binding site" evidence="14">
    <location>
        <position position="57"/>
    </location>
    <ligand>
        <name>ATP</name>
        <dbReference type="ChEBI" id="CHEBI:30616"/>
    </ligand>
</feature>
<protein>
    <recommendedName>
        <fullName evidence="4 13">Threonylcarbamoyl-AMP synthase</fullName>
        <shortName evidence="13">TC-AMP synthase</shortName>
        <ecNumber evidence="3 13">2.7.7.87</ecNumber>
    </recommendedName>
    <alternativeName>
        <fullName evidence="11 13">L-threonylcarbamoyladenylate synthase</fullName>
    </alternativeName>
</protein>
<feature type="binding site" evidence="14">
    <location>
        <position position="30"/>
    </location>
    <ligand>
        <name>L-threonine</name>
        <dbReference type="ChEBI" id="CHEBI:57926"/>
    </ligand>
</feature>
<dbReference type="PROSITE" id="PS51163">
    <property type="entry name" value="YRDC"/>
    <property type="match status" value="1"/>
</dbReference>
<dbReference type="PIRSF" id="PIRSF004930">
    <property type="entry name" value="Tln_factor_SUA5"/>
    <property type="match status" value="1"/>
</dbReference>
<keyword evidence="9 13" id="KW-0547">Nucleotide-binding</keyword>
<dbReference type="NCBIfam" id="TIGR00057">
    <property type="entry name" value="L-threonylcarbamoyladenylate synthase"/>
    <property type="match status" value="1"/>
</dbReference>
<dbReference type="SUPFAM" id="SSF55821">
    <property type="entry name" value="YrdC/RibB"/>
    <property type="match status" value="1"/>
</dbReference>
<evidence type="ECO:0000256" key="8">
    <source>
        <dbReference type="ARBA" id="ARBA00022695"/>
    </source>
</evidence>
<feature type="binding site" evidence="14">
    <location>
        <position position="143"/>
    </location>
    <ligand>
        <name>ATP</name>
        <dbReference type="ChEBI" id="CHEBI:30616"/>
    </ligand>
</feature>
<accession>A0A4R9LYZ9</accession>
<dbReference type="EMBL" id="RQHW01000047">
    <property type="protein sequence ID" value="TGN18695.1"/>
    <property type="molecule type" value="Genomic_DNA"/>
</dbReference>
<dbReference type="GO" id="GO:0008033">
    <property type="term" value="P:tRNA processing"/>
    <property type="evidence" value="ECO:0007669"/>
    <property type="project" value="UniProtKB-KW"/>
</dbReference>
<dbReference type="GO" id="GO:0005737">
    <property type="term" value="C:cytoplasm"/>
    <property type="evidence" value="ECO:0007669"/>
    <property type="project" value="UniProtKB-SubCell"/>
</dbReference>
<dbReference type="PANTHER" id="PTHR17490">
    <property type="entry name" value="SUA5"/>
    <property type="match status" value="1"/>
</dbReference>
<evidence type="ECO:0000256" key="4">
    <source>
        <dbReference type="ARBA" id="ARBA00015492"/>
    </source>
</evidence>
<dbReference type="GO" id="GO:0005524">
    <property type="term" value="F:ATP binding"/>
    <property type="evidence" value="ECO:0007669"/>
    <property type="project" value="UniProtKB-UniRule"/>
</dbReference>
<comment type="subcellular location">
    <subcellularLocation>
        <location evidence="1 13">Cytoplasm</location>
    </subcellularLocation>
</comment>
<keyword evidence="8 13" id="KW-0548">Nucleotidyltransferase</keyword>
<feature type="binding site" evidence="14">
    <location>
        <position position="173"/>
    </location>
    <ligand>
        <name>L-threonine</name>
        <dbReference type="ChEBI" id="CHEBI:57926"/>
    </ligand>
</feature>
<keyword evidence="10 13" id="KW-0067">ATP-binding</keyword>
<dbReference type="RefSeq" id="WP_135761378.1">
    <property type="nucleotide sequence ID" value="NZ_RQHW01000047.1"/>
</dbReference>
<organism evidence="16 17">
    <name type="scientific">Leptospira idonii</name>
    <dbReference type="NCBI Taxonomy" id="1193500"/>
    <lineage>
        <taxon>Bacteria</taxon>
        <taxon>Pseudomonadati</taxon>
        <taxon>Spirochaetota</taxon>
        <taxon>Spirochaetia</taxon>
        <taxon>Leptospirales</taxon>
        <taxon>Leptospiraceae</taxon>
        <taxon>Leptospira</taxon>
    </lineage>
</organism>
<keyword evidence="6 13" id="KW-0808">Transferase</keyword>
<reference evidence="16" key="1">
    <citation type="journal article" date="2019" name="PLoS Negl. Trop. Dis.">
        <title>Revisiting the worldwide diversity of Leptospira species in the environment.</title>
        <authorList>
            <person name="Vincent A.T."/>
            <person name="Schiettekatte O."/>
            <person name="Bourhy P."/>
            <person name="Veyrier F.J."/>
            <person name="Picardeau M."/>
        </authorList>
    </citation>
    <scope>NUCLEOTIDE SEQUENCE [LARGE SCALE GENOMIC DNA]</scope>
    <source>
        <strain evidence="16">201300427</strain>
    </source>
</reference>
<dbReference type="InterPro" id="IPR010923">
    <property type="entry name" value="T(6)A37_SUA5"/>
</dbReference>
<dbReference type="InterPro" id="IPR006070">
    <property type="entry name" value="Sua5-like_dom"/>
</dbReference>
<keyword evidence="17" id="KW-1185">Reference proteome</keyword>
<dbReference type="GO" id="GO:0000049">
    <property type="term" value="F:tRNA binding"/>
    <property type="evidence" value="ECO:0007669"/>
    <property type="project" value="TreeGrafter"/>
</dbReference>
<dbReference type="AlphaFoldDB" id="A0A4R9LYZ9"/>
<dbReference type="GO" id="GO:0003725">
    <property type="term" value="F:double-stranded RNA binding"/>
    <property type="evidence" value="ECO:0007669"/>
    <property type="project" value="UniProtKB-UniRule"/>
</dbReference>
<sequence>MKPPALITEDVLSLGQILREGGLVVFPTETVYGIGASSLNFESCLRIYQIKNRPSDNPLIAHFSEIEEIDRYCILTSEARSLLEKFSPGPISLVLNQKGNSLFPPDRKTIAVRIPSHEKARELIRASGSPISAPSANISGKPSLTRRKDVIDTFQFSVEGILLGEDPEIGIESTVVDMTGNPPVLLRPGKIRAEEIKQLIPDLVLPSSVSENVLPQSPGMKYRHYSPEAEVRIVSDTEFESSLRNANETQGLTFEGKKTAWIGFSFSKLHSEDVILSSNEEYMKELYAFFVEADKRNIELCLCQEPKKDGHYLSLMNRLEKAASKR</sequence>
<dbReference type="InterPro" id="IPR005145">
    <property type="entry name" value="Sua5_C"/>
</dbReference>
<proteinExistence type="inferred from homology"/>
<feature type="binding site" evidence="14">
    <location>
        <position position="53"/>
    </location>
    <ligand>
        <name>ATP</name>
        <dbReference type="ChEBI" id="CHEBI:30616"/>
    </ligand>
</feature>
<dbReference type="GO" id="GO:0006450">
    <property type="term" value="P:regulation of translational fidelity"/>
    <property type="evidence" value="ECO:0007669"/>
    <property type="project" value="TreeGrafter"/>
</dbReference>
<evidence type="ECO:0000313" key="17">
    <source>
        <dbReference type="Proteomes" id="UP000298058"/>
    </source>
</evidence>
<dbReference type="OrthoDB" id="9814580at2"/>
<dbReference type="Pfam" id="PF01300">
    <property type="entry name" value="Sua5_yciO_yrdC"/>
    <property type="match status" value="1"/>
</dbReference>
<dbReference type="Gene3D" id="3.90.870.10">
    <property type="entry name" value="DHBP synthase"/>
    <property type="match status" value="1"/>
</dbReference>
<evidence type="ECO:0000259" key="15">
    <source>
        <dbReference type="PROSITE" id="PS51163"/>
    </source>
</evidence>
<dbReference type="InterPro" id="IPR038385">
    <property type="entry name" value="Sua5/YwlC_C"/>
</dbReference>
<feature type="binding site" evidence="14">
    <location>
        <position position="187"/>
    </location>
    <ligand>
        <name>ATP</name>
        <dbReference type="ChEBI" id="CHEBI:30616"/>
    </ligand>
</feature>
<evidence type="ECO:0000256" key="7">
    <source>
        <dbReference type="ARBA" id="ARBA00022694"/>
    </source>
</evidence>
<feature type="binding site" evidence="14">
    <location>
        <position position="135"/>
    </location>
    <ligand>
        <name>ATP</name>
        <dbReference type="ChEBI" id="CHEBI:30616"/>
    </ligand>
</feature>
<evidence type="ECO:0000256" key="9">
    <source>
        <dbReference type="ARBA" id="ARBA00022741"/>
    </source>
</evidence>
<evidence type="ECO:0000256" key="5">
    <source>
        <dbReference type="ARBA" id="ARBA00022490"/>
    </source>
</evidence>
<feature type="binding site" evidence="14">
    <location>
        <position position="109"/>
    </location>
    <ligand>
        <name>ATP</name>
        <dbReference type="ChEBI" id="CHEBI:30616"/>
    </ligand>
</feature>
<keyword evidence="7 13" id="KW-0819">tRNA processing</keyword>
<dbReference type="InterPro" id="IPR017945">
    <property type="entry name" value="DHBP_synth_RibB-like_a/b_dom"/>
</dbReference>
<dbReference type="InterPro" id="IPR050156">
    <property type="entry name" value="TC-AMP_synthase_SUA5"/>
</dbReference>